<dbReference type="GO" id="GO:0005829">
    <property type="term" value="C:cytosol"/>
    <property type="evidence" value="ECO:0007669"/>
    <property type="project" value="TreeGrafter"/>
</dbReference>
<organism evidence="7 8">
    <name type="scientific">Leuconostoc pseudomesenteroides</name>
    <dbReference type="NCBI Taxonomy" id="33968"/>
    <lineage>
        <taxon>Bacteria</taxon>
        <taxon>Bacillati</taxon>
        <taxon>Bacillota</taxon>
        <taxon>Bacilli</taxon>
        <taxon>Lactobacillales</taxon>
        <taxon>Lactobacillaceae</taxon>
        <taxon>Leuconostoc</taxon>
    </lineage>
</organism>
<feature type="binding site" evidence="6">
    <location>
        <begin position="130"/>
        <end position="131"/>
    </location>
    <ligand>
        <name>S-adenosyl-L-methionine</name>
        <dbReference type="ChEBI" id="CHEBI:59789"/>
    </ligand>
</feature>
<evidence type="ECO:0000256" key="4">
    <source>
        <dbReference type="ARBA" id="ARBA00022679"/>
    </source>
</evidence>
<feature type="binding site" evidence="6">
    <location>
        <position position="84"/>
    </location>
    <ligand>
        <name>S-adenosyl-L-methionine</name>
        <dbReference type="ChEBI" id="CHEBI:59789"/>
    </ligand>
</feature>
<keyword evidence="4 6" id="KW-0808">Transferase</keyword>
<dbReference type="SUPFAM" id="SSF53335">
    <property type="entry name" value="S-adenosyl-L-methionine-dependent methyltransferases"/>
    <property type="match status" value="1"/>
</dbReference>
<dbReference type="EMBL" id="MPLS01000021">
    <property type="protein sequence ID" value="ORI97559.1"/>
    <property type="molecule type" value="Genomic_DNA"/>
</dbReference>
<dbReference type="eggNOG" id="COG0357">
    <property type="taxonomic scope" value="Bacteria"/>
</dbReference>
<protein>
    <recommendedName>
        <fullName evidence="6">Ribosomal RNA small subunit methyltransferase G</fullName>
        <ecNumber evidence="6">2.1.1.-</ecNumber>
    </recommendedName>
    <alternativeName>
        <fullName evidence="6">16S rRNA 7-methylguanosine methyltransferase</fullName>
        <shortName evidence="6">16S rRNA m7G methyltransferase</shortName>
    </alternativeName>
</protein>
<comment type="caution">
    <text evidence="7">The sequence shown here is derived from an EMBL/GenBank/DDBJ whole genome shotgun (WGS) entry which is preliminary data.</text>
</comment>
<evidence type="ECO:0000256" key="6">
    <source>
        <dbReference type="HAMAP-Rule" id="MF_00074"/>
    </source>
</evidence>
<dbReference type="PANTHER" id="PTHR31760:SF0">
    <property type="entry name" value="S-ADENOSYL-L-METHIONINE-DEPENDENT METHYLTRANSFERASES SUPERFAMILY PROTEIN"/>
    <property type="match status" value="1"/>
</dbReference>
<dbReference type="HAMAP" id="MF_00074">
    <property type="entry name" value="16SrRNA_methyltr_G"/>
    <property type="match status" value="1"/>
</dbReference>
<evidence type="ECO:0000313" key="7">
    <source>
        <dbReference type="EMBL" id="ORI97559.1"/>
    </source>
</evidence>
<name>A0A1X0VD71_LEUPS</name>
<gene>
    <name evidence="6" type="primary">rsmG</name>
    <name evidence="7" type="ORF">BMR96_06455</name>
</gene>
<keyword evidence="5 6" id="KW-0949">S-adenosyl-L-methionine</keyword>
<dbReference type="FunFam" id="3.40.50.150:FF:000041">
    <property type="entry name" value="Ribosomal RNA small subunit methyltransferase G"/>
    <property type="match status" value="1"/>
</dbReference>
<comment type="function">
    <text evidence="6">Specifically methylates the N7 position of a guanine in 16S rRNA.</text>
</comment>
<accession>A0A1X0VD71</accession>
<dbReference type="InterPro" id="IPR029063">
    <property type="entry name" value="SAM-dependent_MTases_sf"/>
</dbReference>
<dbReference type="EC" id="2.1.1.-" evidence="6"/>
<evidence type="ECO:0000256" key="2">
    <source>
        <dbReference type="ARBA" id="ARBA00022552"/>
    </source>
</evidence>
<dbReference type="Proteomes" id="UP000192288">
    <property type="component" value="Unassembled WGS sequence"/>
</dbReference>
<dbReference type="NCBIfam" id="TIGR00138">
    <property type="entry name" value="rsmG_gidB"/>
    <property type="match status" value="1"/>
</dbReference>
<feature type="binding site" evidence="6">
    <location>
        <position position="149"/>
    </location>
    <ligand>
        <name>S-adenosyl-L-methionine</name>
        <dbReference type="ChEBI" id="CHEBI:59789"/>
    </ligand>
</feature>
<feature type="binding site" evidence="6">
    <location>
        <position position="79"/>
    </location>
    <ligand>
        <name>S-adenosyl-L-methionine</name>
        <dbReference type="ChEBI" id="CHEBI:59789"/>
    </ligand>
</feature>
<evidence type="ECO:0000256" key="5">
    <source>
        <dbReference type="ARBA" id="ARBA00022691"/>
    </source>
</evidence>
<sequence>MTNEDFMNALKQAGMTLSDAQLAQFEQYYELLVTTNASVNLTAITEKSEVYLKHFYDSLTVAFYEKSLQDGEHSLIDIGTGAGFPAIPLKIAFPNLKITLVDALQKRVKFLQTVVDELKLSDVTIVHGRAEDIGQNPTFREQFDYATARAVARTSVLAEYTLPFVHIGGEFLVMKGAAAQQELADGQKALQTLGGKLRDEYAFELPNGDSRFIQIVDKVTKTPKKYPRQAGTPSKKPIA</sequence>
<dbReference type="PANTHER" id="PTHR31760">
    <property type="entry name" value="S-ADENOSYL-L-METHIONINE-DEPENDENT METHYLTRANSFERASES SUPERFAMILY PROTEIN"/>
    <property type="match status" value="1"/>
</dbReference>
<dbReference type="InterPro" id="IPR003682">
    <property type="entry name" value="rRNA_ssu_MeTfrase_G"/>
</dbReference>
<proteinExistence type="inferred from homology"/>
<dbReference type="STRING" id="33968.BMS77_06945"/>
<evidence type="ECO:0000256" key="3">
    <source>
        <dbReference type="ARBA" id="ARBA00022603"/>
    </source>
</evidence>
<comment type="subcellular location">
    <subcellularLocation>
        <location evidence="6">Cytoplasm</location>
    </subcellularLocation>
</comment>
<keyword evidence="2 6" id="KW-0698">rRNA processing</keyword>
<dbReference type="Pfam" id="PF02527">
    <property type="entry name" value="GidB"/>
    <property type="match status" value="1"/>
</dbReference>
<dbReference type="RefSeq" id="WP_004914261.1">
    <property type="nucleotide sequence ID" value="NZ_MPLS01000021.1"/>
</dbReference>
<comment type="caution">
    <text evidence="6">Lacks conserved residue(s) required for the propagation of feature annotation.</text>
</comment>
<evidence type="ECO:0000313" key="8">
    <source>
        <dbReference type="Proteomes" id="UP000192288"/>
    </source>
</evidence>
<dbReference type="CDD" id="cd02440">
    <property type="entry name" value="AdoMet_MTases"/>
    <property type="match status" value="1"/>
</dbReference>
<dbReference type="Gene3D" id="3.40.50.150">
    <property type="entry name" value="Vaccinia Virus protein VP39"/>
    <property type="match status" value="1"/>
</dbReference>
<reference evidence="7 8" key="1">
    <citation type="journal article" date="2017" name="Front. Microbiol.">
        <title>Genomic Characterization of Dairy Associated Leuconostoc Species and Diversity of Leuconostocs in Undefined Mixed Mesophilic Starter Cultures.</title>
        <authorList>
            <person name="Frantzen C.A."/>
            <person name="Kot W."/>
            <person name="Pedersen T.B."/>
            <person name="Ardo Y.M."/>
            <person name="Broadbent J.R."/>
            <person name="Neve H."/>
            <person name="Hansen L.H."/>
            <person name="Dal Bello F."/>
            <person name="Ostlie H.M."/>
            <person name="Kleppen H.P."/>
            <person name="Vogensen F.K."/>
            <person name="Holo H."/>
        </authorList>
    </citation>
    <scope>NUCLEOTIDE SEQUENCE [LARGE SCALE GENOMIC DNA]</scope>
    <source>
        <strain evidence="7 8">LMGCF08</strain>
    </source>
</reference>
<keyword evidence="1 6" id="KW-0963">Cytoplasm</keyword>
<dbReference type="GO" id="GO:0070043">
    <property type="term" value="F:rRNA (guanine-N7-)-methyltransferase activity"/>
    <property type="evidence" value="ECO:0007669"/>
    <property type="project" value="UniProtKB-UniRule"/>
</dbReference>
<comment type="similarity">
    <text evidence="6">Belongs to the methyltransferase superfamily. RNA methyltransferase RsmG family.</text>
</comment>
<evidence type="ECO:0000256" key="1">
    <source>
        <dbReference type="ARBA" id="ARBA00022490"/>
    </source>
</evidence>
<dbReference type="AlphaFoldDB" id="A0A1X0VD71"/>
<keyword evidence="3 6" id="KW-0489">Methyltransferase</keyword>